<feature type="compositionally biased region" description="Basic and acidic residues" evidence="10">
    <location>
        <begin position="87"/>
        <end position="122"/>
    </location>
</feature>
<evidence type="ECO:0000256" key="9">
    <source>
        <dbReference type="ARBA" id="ARBA00023136"/>
    </source>
</evidence>
<evidence type="ECO:0000256" key="11">
    <source>
        <dbReference type="SAM" id="Phobius"/>
    </source>
</evidence>
<dbReference type="GO" id="GO:0036502">
    <property type="term" value="C:Derlin-1-VIMP complex"/>
    <property type="evidence" value="ECO:0007669"/>
    <property type="project" value="TreeGrafter"/>
</dbReference>
<evidence type="ECO:0000313" key="12">
    <source>
        <dbReference type="EMBL" id="RZF35545.1"/>
    </source>
</evidence>
<name>A0A482WPK7_LAOST</name>
<evidence type="ECO:0000256" key="1">
    <source>
        <dbReference type="ARBA" id="ARBA00004389"/>
    </source>
</evidence>
<evidence type="ECO:0000256" key="10">
    <source>
        <dbReference type="SAM" id="MobiDB-lite"/>
    </source>
</evidence>
<evidence type="ECO:0000256" key="7">
    <source>
        <dbReference type="ARBA" id="ARBA00022933"/>
    </source>
</evidence>
<comment type="similarity">
    <text evidence="3">Belongs to the selenoprotein S family.</text>
</comment>
<evidence type="ECO:0000256" key="5">
    <source>
        <dbReference type="ARBA" id="ARBA00022692"/>
    </source>
</evidence>
<dbReference type="GO" id="GO:0030970">
    <property type="term" value="P:retrograde protein transport, ER to cytosol"/>
    <property type="evidence" value="ECO:0007669"/>
    <property type="project" value="TreeGrafter"/>
</dbReference>
<keyword evidence="5 11" id="KW-0812">Transmembrane</keyword>
<dbReference type="InParanoid" id="A0A482WPK7"/>
<comment type="subcellular location">
    <subcellularLocation>
        <location evidence="2">Cytoplasm</location>
    </subcellularLocation>
    <subcellularLocation>
        <location evidence="1">Endoplasmic reticulum membrane</location>
        <topology evidence="1">Single-pass membrane protein</topology>
    </subcellularLocation>
</comment>
<sequence>MEEFEHPSTLEESAPTIVTDGIDSGLDFLTQYGWYLLAGLLALIYFRNDVENALYKIYEARENRQYMAKCKKDPEFARQRMLAMEAARKKMQDELDRKAKEAAEKKKEREEKQRQEFLESTKDQGGNKLGSSKSADDKSSSSSSKKLANKPDYFPLMGGHHSGYRAPRRSCCPSSGGCG</sequence>
<keyword evidence="4" id="KW-0963">Cytoplasm</keyword>
<dbReference type="PANTHER" id="PTHR28621">
    <property type="entry name" value="SELENOPROTEIN S"/>
    <property type="match status" value="1"/>
</dbReference>
<dbReference type="OrthoDB" id="75792at2759"/>
<feature type="transmembrane region" description="Helical" evidence="11">
    <location>
        <begin position="28"/>
        <end position="46"/>
    </location>
</feature>
<comment type="caution">
    <text evidence="12">The sequence shown here is derived from an EMBL/GenBank/DDBJ whole genome shotgun (WGS) entry which is preliminary data.</text>
</comment>
<evidence type="ECO:0000256" key="3">
    <source>
        <dbReference type="ARBA" id="ARBA00011034"/>
    </source>
</evidence>
<keyword evidence="13" id="KW-1185">Reference proteome</keyword>
<dbReference type="InterPro" id="IPR009703">
    <property type="entry name" value="Selenoprotein_S"/>
</dbReference>
<keyword evidence="7" id="KW-0712">Selenocysteine</keyword>
<evidence type="ECO:0000313" key="13">
    <source>
        <dbReference type="Proteomes" id="UP000291343"/>
    </source>
</evidence>
<feature type="region of interest" description="Disordered" evidence="10">
    <location>
        <begin position="87"/>
        <end position="179"/>
    </location>
</feature>
<organism evidence="12 13">
    <name type="scientific">Laodelphax striatellus</name>
    <name type="common">Small brown planthopper</name>
    <name type="synonym">Delphax striatella</name>
    <dbReference type="NCBI Taxonomy" id="195883"/>
    <lineage>
        <taxon>Eukaryota</taxon>
        <taxon>Metazoa</taxon>
        <taxon>Ecdysozoa</taxon>
        <taxon>Arthropoda</taxon>
        <taxon>Hexapoda</taxon>
        <taxon>Insecta</taxon>
        <taxon>Pterygota</taxon>
        <taxon>Neoptera</taxon>
        <taxon>Paraneoptera</taxon>
        <taxon>Hemiptera</taxon>
        <taxon>Auchenorrhyncha</taxon>
        <taxon>Fulgoroidea</taxon>
        <taxon>Delphacidae</taxon>
        <taxon>Criomorphinae</taxon>
        <taxon>Laodelphax</taxon>
    </lineage>
</organism>
<keyword evidence="8 11" id="KW-1133">Transmembrane helix</keyword>
<accession>A0A482WPK7</accession>
<dbReference type="Gene3D" id="6.10.250.2950">
    <property type="match status" value="1"/>
</dbReference>
<dbReference type="GO" id="GO:0030968">
    <property type="term" value="P:endoplasmic reticulum unfolded protein response"/>
    <property type="evidence" value="ECO:0007669"/>
    <property type="project" value="TreeGrafter"/>
</dbReference>
<dbReference type="GO" id="GO:0036513">
    <property type="term" value="C:Derlin-1 retrotranslocation complex"/>
    <property type="evidence" value="ECO:0007669"/>
    <property type="project" value="TreeGrafter"/>
</dbReference>
<keyword evidence="6" id="KW-0256">Endoplasmic reticulum</keyword>
<dbReference type="AlphaFoldDB" id="A0A482WPK7"/>
<evidence type="ECO:0008006" key="14">
    <source>
        <dbReference type="Google" id="ProtNLM"/>
    </source>
</evidence>
<evidence type="ECO:0000256" key="6">
    <source>
        <dbReference type="ARBA" id="ARBA00022824"/>
    </source>
</evidence>
<proteinExistence type="inferred from homology"/>
<dbReference type="EMBL" id="QKKF02028090">
    <property type="protein sequence ID" value="RZF35545.1"/>
    <property type="molecule type" value="Genomic_DNA"/>
</dbReference>
<protein>
    <recommendedName>
        <fullName evidence="14">Selenoprotein S</fullName>
    </recommendedName>
</protein>
<dbReference type="Proteomes" id="UP000291343">
    <property type="component" value="Unassembled WGS sequence"/>
</dbReference>
<gene>
    <name evidence="12" type="ORF">LSTR_LSTR010236</name>
</gene>
<dbReference type="Pfam" id="PF06936">
    <property type="entry name" value="Selenoprotein_S"/>
    <property type="match status" value="1"/>
</dbReference>
<keyword evidence="9 11" id="KW-0472">Membrane</keyword>
<dbReference type="PANTHER" id="PTHR28621:SF1">
    <property type="entry name" value="SELENOPROTEIN S"/>
    <property type="match status" value="1"/>
</dbReference>
<reference evidence="12 13" key="1">
    <citation type="journal article" date="2017" name="Gigascience">
        <title>Genome sequence of the small brown planthopper, Laodelphax striatellus.</title>
        <authorList>
            <person name="Zhu J."/>
            <person name="Jiang F."/>
            <person name="Wang X."/>
            <person name="Yang P."/>
            <person name="Bao Y."/>
            <person name="Zhao W."/>
            <person name="Wang W."/>
            <person name="Lu H."/>
            <person name="Wang Q."/>
            <person name="Cui N."/>
            <person name="Li J."/>
            <person name="Chen X."/>
            <person name="Luo L."/>
            <person name="Yu J."/>
            <person name="Kang L."/>
            <person name="Cui F."/>
        </authorList>
    </citation>
    <scope>NUCLEOTIDE SEQUENCE [LARGE SCALE GENOMIC DNA]</scope>
    <source>
        <strain evidence="12">Lst14</strain>
    </source>
</reference>
<dbReference type="STRING" id="195883.A0A482WPK7"/>
<evidence type="ECO:0000256" key="2">
    <source>
        <dbReference type="ARBA" id="ARBA00004496"/>
    </source>
</evidence>
<evidence type="ECO:0000256" key="4">
    <source>
        <dbReference type="ARBA" id="ARBA00022490"/>
    </source>
</evidence>
<dbReference type="SMR" id="A0A482WPK7"/>
<evidence type="ECO:0000256" key="8">
    <source>
        <dbReference type="ARBA" id="ARBA00022989"/>
    </source>
</evidence>